<feature type="compositionally biased region" description="Polar residues" evidence="1">
    <location>
        <begin position="108"/>
        <end position="120"/>
    </location>
</feature>
<gene>
    <name evidence="3" type="ORF">I7I51_07762</name>
</gene>
<feature type="region of interest" description="Disordered" evidence="1">
    <location>
        <begin position="1"/>
        <end position="67"/>
    </location>
</feature>
<dbReference type="AlphaFoldDB" id="A0A8A1LWP0"/>
<dbReference type="PROSITE" id="PS50030">
    <property type="entry name" value="UBA"/>
    <property type="match status" value="1"/>
</dbReference>
<dbReference type="SUPFAM" id="SSF48452">
    <property type="entry name" value="TPR-like"/>
    <property type="match status" value="1"/>
</dbReference>
<feature type="compositionally biased region" description="Polar residues" evidence="1">
    <location>
        <begin position="163"/>
        <end position="196"/>
    </location>
</feature>
<feature type="region of interest" description="Disordered" evidence="1">
    <location>
        <begin position="92"/>
        <end position="227"/>
    </location>
</feature>
<feature type="compositionally biased region" description="Basic and acidic residues" evidence="1">
    <location>
        <begin position="453"/>
        <end position="467"/>
    </location>
</feature>
<dbReference type="SUPFAM" id="SSF46934">
    <property type="entry name" value="UBA-like"/>
    <property type="match status" value="1"/>
</dbReference>
<protein>
    <submittedName>
        <fullName evidence="3">UBA/TS-N domain-containing protein</fullName>
    </submittedName>
</protein>
<accession>A0A8A1LWP0</accession>
<evidence type="ECO:0000256" key="1">
    <source>
        <dbReference type="SAM" id="MobiDB-lite"/>
    </source>
</evidence>
<dbReference type="InterPro" id="IPR015940">
    <property type="entry name" value="UBA"/>
</dbReference>
<dbReference type="GO" id="GO:0005737">
    <property type="term" value="C:cytoplasm"/>
    <property type="evidence" value="ECO:0007669"/>
    <property type="project" value="TreeGrafter"/>
</dbReference>
<feature type="compositionally biased region" description="Polar residues" evidence="1">
    <location>
        <begin position="215"/>
        <end position="224"/>
    </location>
</feature>
<dbReference type="PANTHER" id="PTHR23172:SF19">
    <property type="entry name" value="J DOMAIN-CONTAINING PROTEIN"/>
    <property type="match status" value="1"/>
</dbReference>
<dbReference type="InterPro" id="IPR036869">
    <property type="entry name" value="J_dom_sf"/>
</dbReference>
<dbReference type="GO" id="GO:0072583">
    <property type="term" value="P:clathrin-dependent endocytosis"/>
    <property type="evidence" value="ECO:0007669"/>
    <property type="project" value="TreeGrafter"/>
</dbReference>
<feature type="compositionally biased region" description="Polar residues" evidence="1">
    <location>
        <begin position="733"/>
        <end position="747"/>
    </location>
</feature>
<feature type="region of interest" description="Disordered" evidence="1">
    <location>
        <begin position="393"/>
        <end position="600"/>
    </location>
</feature>
<feature type="compositionally biased region" description="Low complexity" evidence="1">
    <location>
        <begin position="356"/>
        <end position="367"/>
    </location>
</feature>
<dbReference type="Proteomes" id="UP000663671">
    <property type="component" value="Chromosome 2"/>
</dbReference>
<dbReference type="GO" id="GO:0072318">
    <property type="term" value="P:clathrin coat disassembly"/>
    <property type="evidence" value="ECO:0007669"/>
    <property type="project" value="TreeGrafter"/>
</dbReference>
<feature type="compositionally biased region" description="Low complexity" evidence="1">
    <location>
        <begin position="582"/>
        <end position="591"/>
    </location>
</feature>
<dbReference type="InterPro" id="IPR009060">
    <property type="entry name" value="UBA-like_sf"/>
</dbReference>
<feature type="compositionally biased region" description="Polar residues" evidence="1">
    <location>
        <begin position="530"/>
        <end position="563"/>
    </location>
</feature>
<feature type="region of interest" description="Disordered" evidence="1">
    <location>
        <begin position="246"/>
        <end position="266"/>
    </location>
</feature>
<proteinExistence type="predicted"/>
<feature type="compositionally biased region" description="Polar residues" evidence="1">
    <location>
        <begin position="401"/>
        <end position="429"/>
    </location>
</feature>
<evidence type="ECO:0000313" key="4">
    <source>
        <dbReference type="Proteomes" id="UP000663671"/>
    </source>
</evidence>
<dbReference type="SMART" id="SM00165">
    <property type="entry name" value="UBA"/>
    <property type="match status" value="1"/>
</dbReference>
<dbReference type="InterPro" id="IPR011990">
    <property type="entry name" value="TPR-like_helical_dom_sf"/>
</dbReference>
<organism evidence="3 4">
    <name type="scientific">Ajellomyces capsulatus</name>
    <name type="common">Darling's disease fungus</name>
    <name type="synonym">Histoplasma capsulatum</name>
    <dbReference type="NCBI Taxonomy" id="5037"/>
    <lineage>
        <taxon>Eukaryota</taxon>
        <taxon>Fungi</taxon>
        <taxon>Dikarya</taxon>
        <taxon>Ascomycota</taxon>
        <taxon>Pezizomycotina</taxon>
        <taxon>Eurotiomycetes</taxon>
        <taxon>Eurotiomycetidae</taxon>
        <taxon>Onygenales</taxon>
        <taxon>Ajellomycetaceae</taxon>
        <taxon>Histoplasma</taxon>
    </lineage>
</organism>
<dbReference type="Gene3D" id="1.25.40.10">
    <property type="entry name" value="Tetratricopeptide repeat domain"/>
    <property type="match status" value="1"/>
</dbReference>
<dbReference type="GO" id="GO:0031982">
    <property type="term" value="C:vesicle"/>
    <property type="evidence" value="ECO:0007669"/>
    <property type="project" value="TreeGrafter"/>
</dbReference>
<dbReference type="SUPFAM" id="SSF46565">
    <property type="entry name" value="Chaperone J-domain"/>
    <property type="match status" value="1"/>
</dbReference>
<dbReference type="Gene3D" id="1.10.287.110">
    <property type="entry name" value="DnaJ domain"/>
    <property type="match status" value="1"/>
</dbReference>
<feature type="compositionally biased region" description="Basic and acidic residues" evidence="1">
    <location>
        <begin position="319"/>
        <end position="330"/>
    </location>
</feature>
<feature type="region of interest" description="Disordered" evidence="1">
    <location>
        <begin position="733"/>
        <end position="770"/>
    </location>
</feature>
<name>A0A8A1LWP0_AJECA</name>
<evidence type="ECO:0000259" key="2">
    <source>
        <dbReference type="PROSITE" id="PS50030"/>
    </source>
</evidence>
<feature type="compositionally biased region" description="Basic and acidic residues" evidence="1">
    <location>
        <begin position="94"/>
        <end position="107"/>
    </location>
</feature>
<dbReference type="OrthoDB" id="1717591at2759"/>
<dbReference type="VEuPathDB" id="FungiDB:I7I51_07762"/>
<dbReference type="FunFam" id="1.10.287.110:FF:000002">
    <property type="entry name" value="putative tyrosine-protein phosphatase auxilin isoform X2"/>
    <property type="match status" value="1"/>
</dbReference>
<dbReference type="EMBL" id="CP069109">
    <property type="protein sequence ID" value="QSS58339.1"/>
    <property type="molecule type" value="Genomic_DNA"/>
</dbReference>
<evidence type="ECO:0000313" key="3">
    <source>
        <dbReference type="EMBL" id="QSS58339.1"/>
    </source>
</evidence>
<reference evidence="3" key="1">
    <citation type="submission" date="2021-01" db="EMBL/GenBank/DDBJ databases">
        <title>Chromosome-level genome assembly of a human fungal pathogen reveals clustering of transcriptionally co-regulated genes.</title>
        <authorList>
            <person name="Voorhies M."/>
            <person name="Cohen S."/>
            <person name="Shea T.P."/>
            <person name="Petrus S."/>
            <person name="Munoz J.F."/>
            <person name="Poplawski S."/>
            <person name="Goldman W.E."/>
            <person name="Michael T."/>
            <person name="Cuomo C.A."/>
            <person name="Sil A."/>
            <person name="Beyhan S."/>
        </authorList>
    </citation>
    <scope>NUCLEOTIDE SEQUENCE</scope>
    <source>
        <strain evidence="3">WU24</strain>
    </source>
</reference>
<feature type="domain" description="UBA" evidence="2">
    <location>
        <begin position="263"/>
        <end position="305"/>
    </location>
</feature>
<dbReference type="FunFam" id="1.25.40.10:FF:000354">
    <property type="entry name" value="UBA domain-containing protein 7"/>
    <property type="match status" value="1"/>
</dbReference>
<dbReference type="Pfam" id="PF22562">
    <property type="entry name" value="UBA_7"/>
    <property type="match status" value="1"/>
</dbReference>
<dbReference type="GO" id="GO:0030276">
    <property type="term" value="F:clathrin binding"/>
    <property type="evidence" value="ECO:0007669"/>
    <property type="project" value="TreeGrafter"/>
</dbReference>
<dbReference type="PANTHER" id="PTHR23172">
    <property type="entry name" value="AUXILIN/CYCLIN G-ASSOCIATED KINASE-RELATED"/>
    <property type="match status" value="1"/>
</dbReference>
<feature type="region of interest" description="Disordered" evidence="1">
    <location>
        <begin position="308"/>
        <end position="375"/>
    </location>
</feature>
<dbReference type="Gene3D" id="1.10.8.10">
    <property type="entry name" value="DNA helicase RuvA subunit, C-terminal domain"/>
    <property type="match status" value="1"/>
</dbReference>
<sequence>MDDLSGLNWTPSSGSEARRSSPVGSAPPSRFSELRPTPPMSGRSTPLTFGPSVRSKPPSKATTPANDSFANLVSFNSANSGKTLSLLEQQKQLAEQRARKEEVKRANLETQYGGSNTQFWDNFEKPQASASPAGAHTFLGQRRPSGDEDDLLAAFNASAPVDASTNFPIPVHSGSSSNNTPSLQLRSNDVQATHQSLRIPDDDDPFGLRDLKPKATSQNLTPQTVDDDILGSLGKSVSEFTQKQKVEILSPREAPEKPSPPVSTEDKYIAELVDMGFPADKAQKALAATESGIDVQAAVGWLLNQAHEEAKQKAKNRGLSKDQHQNRSLERSSGGRSPERRDNGVPAWMKNERSRSSSNHAHSPSPSRLDKDPAALAAELGNTLFKSANSLWKSGAKKMQQAVQEFNGPSDSNQPRWMRESPSTASETTRPGARGNSAPHKGNFTDEALLLESDAKPTKPPRRREESYPISNPDLLQNRSPRAPVQRDTQPQIREGPRTRLTRVNAEEPAAQAYVSPARRRKAAPTPPASESQPNLFDTPNAVNQPARPATTSPHPQTRQVRTSKPLPVRPRAPPREIPQISSSALASSHSSRQKGSEAFKRGDYASAHTAYSTALSHLPEKHPLTAVLLCNRALTALKIGEPKSAITDADTAMAIIGPSRGESEKIDLAKGEPSKDMKEVFGKALMRKAEALEQLERWSDAAKIWRDAVESGHGGSTSIQGRNRCEKAAGMNQLTPRTSTSVTSTGPVKPRKPVTPAARPIGQQSKPAEAVSRLRAANEAADRADNEKFALSDSVEARISAWKSGKQDNLRALLATLDTVLWPDAAWKTISMSELILPNKVKIHYMKGIAKVHPDKACLPFPSSLPSYFRFPFYEIPVNATTEQKMIAGAVFSALNESWDKFKNENGL</sequence>